<sequence>MAAVQTSRPAGQPDIDYAPDLDKYLARTQRRLQKEPLHEQPLPEGFPKTLVSDFVWEDQDLEKTYQWVYELNDQEIAEIEEALGHFKSPQRGRQDNTFDGKPADVVLNHIKDLSLVVDKSLIGAPAYTADKQVFHTDSGDVVSLFALNTSASGGQSKLASTWRVYNELAATRPDLIRTLSETWVADNFENKQKPYLLKPLLFHQPSTDKTPERVILQYARRIFTGYQALPRSANIPPITEAQAEALDALHYLGERFHLGLDVRQGDIQYVNNLALFHARDGFVDTPEQQRHLIRLWLRDPEHAWPTPEVLSERWSQLYDGVTPENQVFPLEPRIRSSGRGQAKEEKPGQNIPVDCAAPPHPGIARLLYMHYSN</sequence>
<keyword evidence="1" id="KW-0560">Oxidoreductase</keyword>
<dbReference type="Gene3D" id="3.60.130.10">
    <property type="entry name" value="Clavaminate synthase-like"/>
    <property type="match status" value="1"/>
</dbReference>
<dbReference type="Pfam" id="PF02668">
    <property type="entry name" value="TauD"/>
    <property type="match status" value="1"/>
</dbReference>
<dbReference type="InterPro" id="IPR050411">
    <property type="entry name" value="AlphaKG_dependent_hydroxylases"/>
</dbReference>
<dbReference type="InParanoid" id="H0EEE2"/>
<proteinExistence type="predicted"/>
<evidence type="ECO:0000256" key="1">
    <source>
        <dbReference type="ARBA" id="ARBA00023002"/>
    </source>
</evidence>
<dbReference type="InterPro" id="IPR042098">
    <property type="entry name" value="TauD-like_sf"/>
</dbReference>
<dbReference type="PANTHER" id="PTHR10696:SF54">
    <property type="entry name" value="FAMILY OXIDOREDUCTASE, PUTATIVE (AFU_ORTHOLOGUE AFUA_4G13850)-RELATED"/>
    <property type="match status" value="1"/>
</dbReference>
<evidence type="ECO:0000256" key="2">
    <source>
        <dbReference type="SAM" id="MobiDB-lite"/>
    </source>
</evidence>
<dbReference type="HOGENOM" id="CLU_041041_0_0_1"/>
<dbReference type="InterPro" id="IPR003819">
    <property type="entry name" value="TauD/TfdA-like"/>
</dbReference>
<feature type="region of interest" description="Disordered" evidence="2">
    <location>
        <begin position="332"/>
        <end position="356"/>
    </location>
</feature>
<dbReference type="Proteomes" id="UP000005446">
    <property type="component" value="Unassembled WGS sequence"/>
</dbReference>
<reference evidence="4 5" key="1">
    <citation type="journal article" date="2012" name="Eukaryot. Cell">
        <title>Genome sequence of the fungus Glarea lozoyensis: the first genome sequence of a species from the Helotiaceae family.</title>
        <authorList>
            <person name="Youssar L."/>
            <person name="Gruening B.A."/>
            <person name="Erxleben A."/>
            <person name="Guenther S."/>
            <person name="Huettel W."/>
        </authorList>
    </citation>
    <scope>NUCLEOTIDE SEQUENCE [LARGE SCALE GENOMIC DNA]</scope>
    <source>
        <strain evidence="5">ATCC 74030 / MF5533</strain>
    </source>
</reference>
<dbReference type="EMBL" id="AGUE01000015">
    <property type="protein sequence ID" value="EHL03125.1"/>
    <property type="molecule type" value="Genomic_DNA"/>
</dbReference>
<feature type="domain" description="TauD/TfdA-like" evidence="3">
    <location>
        <begin position="106"/>
        <end position="296"/>
    </location>
</feature>
<dbReference type="GO" id="GO:0016491">
    <property type="term" value="F:oxidoreductase activity"/>
    <property type="evidence" value="ECO:0007669"/>
    <property type="project" value="UniProtKB-KW"/>
</dbReference>
<dbReference type="AlphaFoldDB" id="H0EEE2"/>
<evidence type="ECO:0000259" key="3">
    <source>
        <dbReference type="Pfam" id="PF02668"/>
    </source>
</evidence>
<gene>
    <name evidence="4" type="ORF">M7I_0817</name>
</gene>
<comment type="caution">
    <text evidence="4">The sequence shown here is derived from an EMBL/GenBank/DDBJ whole genome shotgun (WGS) entry which is preliminary data.</text>
</comment>
<evidence type="ECO:0000313" key="4">
    <source>
        <dbReference type="EMBL" id="EHL03125.1"/>
    </source>
</evidence>
<dbReference type="OrthoDB" id="272271at2759"/>
<evidence type="ECO:0000313" key="5">
    <source>
        <dbReference type="Proteomes" id="UP000005446"/>
    </source>
</evidence>
<organism evidence="4 5">
    <name type="scientific">Glarea lozoyensis (strain ATCC 74030 / MF5533)</name>
    <dbReference type="NCBI Taxonomy" id="1104152"/>
    <lineage>
        <taxon>Eukaryota</taxon>
        <taxon>Fungi</taxon>
        <taxon>Dikarya</taxon>
        <taxon>Ascomycota</taxon>
        <taxon>Pezizomycotina</taxon>
        <taxon>Leotiomycetes</taxon>
        <taxon>Helotiales</taxon>
        <taxon>Helotiaceae</taxon>
        <taxon>Glarea</taxon>
    </lineage>
</organism>
<protein>
    <recommendedName>
        <fullName evidence="3">TauD/TfdA-like domain-containing protein</fullName>
    </recommendedName>
</protein>
<accession>H0EEE2</accession>
<keyword evidence="5" id="KW-1185">Reference proteome</keyword>
<dbReference type="PANTHER" id="PTHR10696">
    <property type="entry name" value="GAMMA-BUTYROBETAINE HYDROXYLASE-RELATED"/>
    <property type="match status" value="1"/>
</dbReference>
<dbReference type="SUPFAM" id="SSF51197">
    <property type="entry name" value="Clavaminate synthase-like"/>
    <property type="match status" value="1"/>
</dbReference>
<name>H0EEE2_GLAL7</name>